<feature type="domain" description="3'-5' exonuclease" evidence="1">
    <location>
        <begin position="1"/>
        <end position="171"/>
    </location>
</feature>
<proteinExistence type="predicted"/>
<keyword evidence="3" id="KW-1185">Reference proteome</keyword>
<dbReference type="InterPro" id="IPR036397">
    <property type="entry name" value="RNaseH_sf"/>
</dbReference>
<evidence type="ECO:0000259" key="1">
    <source>
        <dbReference type="SMART" id="SM00474"/>
    </source>
</evidence>
<dbReference type="RefSeq" id="WP_066133302.1">
    <property type="nucleotide sequence ID" value="NZ_CP014525.1"/>
</dbReference>
<dbReference type="EMBL" id="CP014525">
    <property type="protein sequence ID" value="AMW34334.1"/>
    <property type="molecule type" value="Genomic_DNA"/>
</dbReference>
<dbReference type="InterPro" id="IPR012337">
    <property type="entry name" value="RNaseH-like_sf"/>
</dbReference>
<name>A0A143DC83_9PROT</name>
<dbReference type="Pfam" id="PF01612">
    <property type="entry name" value="DNA_pol_A_exo1"/>
    <property type="match status" value="1"/>
</dbReference>
<evidence type="ECO:0000313" key="2">
    <source>
        <dbReference type="EMBL" id="AMW34334.1"/>
    </source>
</evidence>
<keyword evidence="2" id="KW-0378">Hydrolase</keyword>
<dbReference type="InterPro" id="IPR002562">
    <property type="entry name" value="3'-5'_exonuclease_dom"/>
</dbReference>
<dbReference type="PANTHER" id="PTHR47649">
    <property type="entry name" value="RIBONUCLEASE D"/>
    <property type="match status" value="1"/>
</dbReference>
<dbReference type="GO" id="GO:0006139">
    <property type="term" value="P:nucleobase-containing compound metabolic process"/>
    <property type="evidence" value="ECO:0007669"/>
    <property type="project" value="InterPro"/>
</dbReference>
<dbReference type="STRING" id="1549855.AY555_03070"/>
<dbReference type="AlphaFoldDB" id="A0A143DC83"/>
<dbReference type="CDD" id="cd06142">
    <property type="entry name" value="RNaseD_exo"/>
    <property type="match status" value="1"/>
</dbReference>
<dbReference type="GO" id="GO:0008408">
    <property type="term" value="F:3'-5' exonuclease activity"/>
    <property type="evidence" value="ECO:0007669"/>
    <property type="project" value="InterPro"/>
</dbReference>
<sequence>MTIYYHRGDLPADVGFSGAVAIDTETTGLSPVRDRLCVVQLSGGDGNAHVVHVGGALGYDCPNLKAVLADPSRLKIFHYARFDIAILRKYLGVACAPVYCTKIASRLTRTNTDAHGLRSLVQALTGVELDKQQQSSDWGTDGELTAEQLSYAASDVLYLHALKDRLDALLVRERRTHLAESCFQFLPIRAELDLLDWHSLDIFSH</sequence>
<keyword evidence="2" id="KW-0540">Nuclease</keyword>
<dbReference type="GeneID" id="53316132"/>
<dbReference type="GO" id="GO:0003676">
    <property type="term" value="F:nucleic acid binding"/>
    <property type="evidence" value="ECO:0007669"/>
    <property type="project" value="InterPro"/>
</dbReference>
<accession>A0A143DC83</accession>
<dbReference type="Gene3D" id="3.30.420.10">
    <property type="entry name" value="Ribonuclease H-like superfamily/Ribonuclease H"/>
    <property type="match status" value="1"/>
</dbReference>
<dbReference type="PANTHER" id="PTHR47649:SF1">
    <property type="entry name" value="RIBONUCLEASE D"/>
    <property type="match status" value="1"/>
</dbReference>
<dbReference type="Proteomes" id="UP000076066">
    <property type="component" value="Chromosome"/>
</dbReference>
<dbReference type="SMART" id="SM00474">
    <property type="entry name" value="35EXOc"/>
    <property type="match status" value="1"/>
</dbReference>
<dbReference type="KEGG" id="hjo:AY555_03070"/>
<evidence type="ECO:0000313" key="3">
    <source>
        <dbReference type="Proteomes" id="UP000076066"/>
    </source>
</evidence>
<keyword evidence="2" id="KW-0269">Exonuclease</keyword>
<organism evidence="2 3">
    <name type="scientific">Haematospirillum jordaniae</name>
    <dbReference type="NCBI Taxonomy" id="1549855"/>
    <lineage>
        <taxon>Bacteria</taxon>
        <taxon>Pseudomonadati</taxon>
        <taxon>Pseudomonadota</taxon>
        <taxon>Alphaproteobacteria</taxon>
        <taxon>Rhodospirillales</taxon>
        <taxon>Novispirillaceae</taxon>
        <taxon>Haematospirillum</taxon>
    </lineage>
</organism>
<gene>
    <name evidence="2" type="ORF">AY555_03070</name>
</gene>
<reference evidence="2 3" key="1">
    <citation type="submission" date="2016-02" db="EMBL/GenBank/DDBJ databases">
        <title>Complete Genome of H5569, the type strain of the newly described species Haematospirillium jordaniae.</title>
        <authorList>
            <person name="Nicholson A.C."/>
            <person name="Humrighouse B.W."/>
            <person name="Loparov V."/>
            <person name="McQuiston J.R."/>
        </authorList>
    </citation>
    <scope>NUCLEOTIDE SEQUENCE [LARGE SCALE GENOMIC DNA]</scope>
    <source>
        <strain evidence="2 3">H5569</strain>
    </source>
</reference>
<dbReference type="OrthoDB" id="4224322at2"/>
<dbReference type="SUPFAM" id="SSF53098">
    <property type="entry name" value="Ribonuclease H-like"/>
    <property type="match status" value="1"/>
</dbReference>
<dbReference type="InterPro" id="IPR051086">
    <property type="entry name" value="RNase_D-like"/>
</dbReference>
<protein>
    <submittedName>
        <fullName evidence="2">3'-5' exonuclease</fullName>
    </submittedName>
</protein>